<feature type="compositionally biased region" description="Acidic residues" evidence="3">
    <location>
        <begin position="78"/>
        <end position="87"/>
    </location>
</feature>
<feature type="domain" description="Clr5" evidence="4">
    <location>
        <begin position="1"/>
        <end position="53"/>
    </location>
</feature>
<dbReference type="GO" id="GO:0045944">
    <property type="term" value="P:positive regulation of transcription by RNA polymerase II"/>
    <property type="evidence" value="ECO:0007669"/>
    <property type="project" value="TreeGrafter"/>
</dbReference>
<sequence>MTKDWESVRAEIQDLSFVRKKRLEEVKYIMEVKHSFKASTRAYRMKLAEWGMTRHARSKQSTEEGRKRVTKRRRRTTEDEEEEDEGNDHDPTTDGTSDGPRRSNQGDDESSQKHDAYSRDKENLETLLLGRATTYSEPIESVRVESSVADTSCRPTQEPGGESAHADLELWSTREARTNEVVMDMLDLVLEGDSQKLEALILEHPGHQNLPIGMPFDTPGGRFYNRLALTDTVVLQHENQTLLDIACGLPSGPVVWVLLSYQAKGSTHPFGTDLAFHNAIKNGRSYTVQSLLMPTPKRLNGEPGTRWKPILQAVFWNHPNVVRCLIDKGAEINVTSPCIDGVEMSCIQYCLDRRSRDYVHDSDRDNCEKILKMLLDAGADLDPAASNGLRPPTFEIFIRPWQNDNNWIARLNPVEIECLKSFVRRGANLQIYFKGISCSAPSCHTFQHQILWHSTPDLARLIVDHANPTINGNGNGLLHEIVGSCPDAKRHPSETLRDIEVLLGRGADPNQCDSSGHAPLRRCLDLCPAVDIVPRLRLLLDNGADPELRQANRLPPFIIAARNFEEPIRSQIMELLVAHFRGRQHRTVYDETFNWTPNYFPIPSAPTWAQAQQYTSQNANFNANLLSMIPEDIRIVFQRAVFSVASLNFLTTATARAKSNYPLSMSSKEKDEIFHAVMQRQMARLSEYSFDEGFVMGLLKPQMAPLLPNFDSAGGGGRLRPHQDNDIMLPHHTPIISLEPPDRSFNAATSGSLQPPTDFPTPSIIPSPSQSTAPPDAPTLPAIDPEITTHSRRSSTLSTSSTTSFDIPETTHLRWPRIGDPSRRGDMKRAKDAVLNTTCPDCANGILLTKDEAARHAVEHEHTHMCLDESCRRRFCASARASGFVELGNGRNNSDEVAKVIGDMGMGVNEFGGRAFRFSGGDDGV</sequence>
<dbReference type="InterPro" id="IPR050663">
    <property type="entry name" value="Ankyrin-SOCS_Box"/>
</dbReference>
<dbReference type="SUPFAM" id="SSF48403">
    <property type="entry name" value="Ankyrin repeat"/>
    <property type="match status" value="1"/>
</dbReference>
<dbReference type="EMBL" id="CAOQHR010000007">
    <property type="protein sequence ID" value="CAI6337655.1"/>
    <property type="molecule type" value="Genomic_DNA"/>
</dbReference>
<evidence type="ECO:0000259" key="4">
    <source>
        <dbReference type="Pfam" id="PF14420"/>
    </source>
</evidence>
<dbReference type="GO" id="GO:0005634">
    <property type="term" value="C:nucleus"/>
    <property type="evidence" value="ECO:0007669"/>
    <property type="project" value="TreeGrafter"/>
</dbReference>
<keyword evidence="6" id="KW-1185">Reference proteome</keyword>
<evidence type="ECO:0000256" key="3">
    <source>
        <dbReference type="SAM" id="MobiDB-lite"/>
    </source>
</evidence>
<dbReference type="AlphaFoldDB" id="A0A9W4XR63"/>
<feature type="region of interest" description="Disordered" evidence="3">
    <location>
        <begin position="142"/>
        <end position="163"/>
    </location>
</feature>
<dbReference type="Proteomes" id="UP001152607">
    <property type="component" value="Unassembled WGS sequence"/>
</dbReference>
<reference evidence="5" key="1">
    <citation type="submission" date="2023-01" db="EMBL/GenBank/DDBJ databases">
        <authorList>
            <person name="Van Ghelder C."/>
            <person name="Rancurel C."/>
        </authorList>
    </citation>
    <scope>NUCLEOTIDE SEQUENCE</scope>
    <source>
        <strain evidence="5">CNCM I-4278</strain>
    </source>
</reference>
<feature type="region of interest" description="Disordered" evidence="3">
    <location>
        <begin position="49"/>
        <end position="122"/>
    </location>
</feature>
<dbReference type="PANTHER" id="PTHR24193:SF121">
    <property type="entry name" value="ADA2A-CONTAINING COMPLEX COMPONENT 3, ISOFORM D"/>
    <property type="match status" value="1"/>
</dbReference>
<dbReference type="PANTHER" id="PTHR24193">
    <property type="entry name" value="ANKYRIN REPEAT PROTEIN"/>
    <property type="match status" value="1"/>
</dbReference>
<feature type="compositionally biased region" description="Low complexity" evidence="3">
    <location>
        <begin position="794"/>
        <end position="804"/>
    </location>
</feature>
<evidence type="ECO:0000256" key="2">
    <source>
        <dbReference type="ARBA" id="ARBA00023043"/>
    </source>
</evidence>
<evidence type="ECO:0000313" key="6">
    <source>
        <dbReference type="Proteomes" id="UP001152607"/>
    </source>
</evidence>
<dbReference type="OrthoDB" id="194358at2759"/>
<dbReference type="InterPro" id="IPR002110">
    <property type="entry name" value="Ankyrin_rpt"/>
</dbReference>
<organism evidence="5 6">
    <name type="scientific">Periconia digitata</name>
    <dbReference type="NCBI Taxonomy" id="1303443"/>
    <lineage>
        <taxon>Eukaryota</taxon>
        <taxon>Fungi</taxon>
        <taxon>Dikarya</taxon>
        <taxon>Ascomycota</taxon>
        <taxon>Pezizomycotina</taxon>
        <taxon>Dothideomycetes</taxon>
        <taxon>Pleosporomycetidae</taxon>
        <taxon>Pleosporales</taxon>
        <taxon>Massarineae</taxon>
        <taxon>Periconiaceae</taxon>
        <taxon>Periconia</taxon>
    </lineage>
</organism>
<dbReference type="InterPro" id="IPR025676">
    <property type="entry name" value="Clr5_dom"/>
</dbReference>
<feature type="region of interest" description="Disordered" evidence="3">
    <location>
        <begin position="712"/>
        <end position="806"/>
    </location>
</feature>
<dbReference type="InterPro" id="IPR036770">
    <property type="entry name" value="Ankyrin_rpt-contain_sf"/>
</dbReference>
<name>A0A9W4XR63_9PLEO</name>
<proteinExistence type="predicted"/>
<protein>
    <recommendedName>
        <fullName evidence="4">Clr5 domain-containing protein</fullName>
    </recommendedName>
</protein>
<keyword evidence="1" id="KW-0677">Repeat</keyword>
<dbReference type="Gene3D" id="1.25.40.20">
    <property type="entry name" value="Ankyrin repeat-containing domain"/>
    <property type="match status" value="2"/>
</dbReference>
<evidence type="ECO:0000256" key="1">
    <source>
        <dbReference type="ARBA" id="ARBA00022737"/>
    </source>
</evidence>
<gene>
    <name evidence="5" type="ORF">PDIGIT_LOCUS10769</name>
</gene>
<keyword evidence="2" id="KW-0040">ANK repeat</keyword>
<comment type="caution">
    <text evidence="5">The sequence shown here is derived from an EMBL/GenBank/DDBJ whole genome shotgun (WGS) entry which is preliminary data.</text>
</comment>
<dbReference type="GO" id="GO:0000976">
    <property type="term" value="F:transcription cis-regulatory region binding"/>
    <property type="evidence" value="ECO:0007669"/>
    <property type="project" value="TreeGrafter"/>
</dbReference>
<dbReference type="Pfam" id="PF14420">
    <property type="entry name" value="Clr5"/>
    <property type="match status" value="1"/>
</dbReference>
<evidence type="ECO:0000313" key="5">
    <source>
        <dbReference type="EMBL" id="CAI6337655.1"/>
    </source>
</evidence>
<dbReference type="SMART" id="SM00248">
    <property type="entry name" value="ANK"/>
    <property type="match status" value="3"/>
</dbReference>
<feature type="compositionally biased region" description="Basic and acidic residues" evidence="3">
    <location>
        <begin position="99"/>
        <end position="122"/>
    </location>
</feature>
<accession>A0A9W4XR63</accession>